<evidence type="ECO:0000256" key="3">
    <source>
        <dbReference type="ARBA" id="ARBA00022528"/>
    </source>
</evidence>
<comment type="pathway">
    <text evidence="14">Cofactor biosynthesis; tocopherol biosynthesis.</text>
</comment>
<evidence type="ECO:0000313" key="21">
    <source>
        <dbReference type="Proteomes" id="UP000236333"/>
    </source>
</evidence>
<dbReference type="GO" id="GO:0010276">
    <property type="term" value="F:phytol kinase activity"/>
    <property type="evidence" value="ECO:0007669"/>
    <property type="project" value="UniProtKB-EC"/>
</dbReference>
<evidence type="ECO:0000256" key="16">
    <source>
        <dbReference type="ARBA" id="ARBA00048889"/>
    </source>
</evidence>
<evidence type="ECO:0000256" key="8">
    <source>
        <dbReference type="ARBA" id="ARBA00022771"/>
    </source>
</evidence>
<keyword evidence="4" id="KW-0934">Plastid</keyword>
<evidence type="ECO:0000256" key="10">
    <source>
        <dbReference type="ARBA" id="ARBA00022833"/>
    </source>
</evidence>
<evidence type="ECO:0000313" key="20">
    <source>
        <dbReference type="EMBL" id="PNH05228.1"/>
    </source>
</evidence>
<evidence type="ECO:0000256" key="18">
    <source>
        <dbReference type="SAM" id="MobiDB-lite"/>
    </source>
</evidence>
<dbReference type="EC" id="2.7.1.182" evidence="15"/>
<evidence type="ECO:0000256" key="1">
    <source>
        <dbReference type="ARBA" id="ARBA00004508"/>
    </source>
</evidence>
<protein>
    <recommendedName>
        <fullName evidence="15">phytol kinase</fullName>
        <ecNumber evidence="15">2.7.1.182</ecNumber>
    </recommendedName>
</protein>
<dbReference type="PANTHER" id="PTHR32523:SF8">
    <property type="entry name" value="DOLICHOL KINASE"/>
    <property type="match status" value="1"/>
</dbReference>
<feature type="compositionally biased region" description="Low complexity" evidence="18">
    <location>
        <begin position="116"/>
        <end position="128"/>
    </location>
</feature>
<keyword evidence="10" id="KW-0862">Zinc</keyword>
<dbReference type="GO" id="GO:0008270">
    <property type="term" value="F:zinc ion binding"/>
    <property type="evidence" value="ECO:0007669"/>
    <property type="project" value="UniProtKB-KW"/>
</dbReference>
<evidence type="ECO:0000259" key="19">
    <source>
        <dbReference type="PROSITE" id="PS50865"/>
    </source>
</evidence>
<dbReference type="GO" id="GO:0016020">
    <property type="term" value="C:membrane"/>
    <property type="evidence" value="ECO:0007669"/>
    <property type="project" value="UniProtKB-SubCell"/>
</dbReference>
<dbReference type="SUPFAM" id="SSF144232">
    <property type="entry name" value="HIT/MYND zinc finger-like"/>
    <property type="match status" value="1"/>
</dbReference>
<dbReference type="GO" id="GO:0009507">
    <property type="term" value="C:chloroplast"/>
    <property type="evidence" value="ECO:0007669"/>
    <property type="project" value="UniProtKB-SubCell"/>
</dbReference>
<feature type="region of interest" description="Disordered" evidence="18">
    <location>
        <begin position="116"/>
        <end position="159"/>
    </location>
</feature>
<keyword evidence="7" id="KW-0479">Metal-binding</keyword>
<comment type="similarity">
    <text evidence="2">Belongs to the polyprenol kinase family.</text>
</comment>
<dbReference type="PANTHER" id="PTHR32523">
    <property type="entry name" value="PHYTOL KINASE 1, CHLOROPLASTIC"/>
    <property type="match status" value="1"/>
</dbReference>
<evidence type="ECO:0000256" key="14">
    <source>
        <dbReference type="ARBA" id="ARBA00024015"/>
    </source>
</evidence>
<keyword evidence="12" id="KW-1133">Transmembrane helix</keyword>
<keyword evidence="8 17" id="KW-0863">Zinc-finger</keyword>
<keyword evidence="13" id="KW-0472">Membrane</keyword>
<keyword evidence="5" id="KW-0808">Transferase</keyword>
<evidence type="ECO:0000256" key="2">
    <source>
        <dbReference type="ARBA" id="ARBA00010794"/>
    </source>
</evidence>
<dbReference type="InterPro" id="IPR039606">
    <property type="entry name" value="Phytol/farnesol_kinase"/>
</dbReference>
<name>A0A2J7ZY86_9CHLO</name>
<evidence type="ECO:0000256" key="13">
    <source>
        <dbReference type="ARBA" id="ARBA00023136"/>
    </source>
</evidence>
<evidence type="ECO:0000256" key="7">
    <source>
        <dbReference type="ARBA" id="ARBA00022723"/>
    </source>
</evidence>
<dbReference type="PROSITE" id="PS50865">
    <property type="entry name" value="ZF_MYND_2"/>
    <property type="match status" value="1"/>
</dbReference>
<evidence type="ECO:0000256" key="4">
    <source>
        <dbReference type="ARBA" id="ARBA00022640"/>
    </source>
</evidence>
<accession>A0A2J7ZY86</accession>
<proteinExistence type="inferred from homology"/>
<comment type="subcellular location">
    <subcellularLocation>
        <location evidence="1">Plastid</location>
        <location evidence="1">Chloroplast membrane</location>
        <topology evidence="1">Multi-pass membrane protein</topology>
    </subcellularLocation>
</comment>
<evidence type="ECO:0000256" key="12">
    <source>
        <dbReference type="ARBA" id="ARBA00022989"/>
    </source>
</evidence>
<evidence type="ECO:0000256" key="6">
    <source>
        <dbReference type="ARBA" id="ARBA00022692"/>
    </source>
</evidence>
<evidence type="ECO:0000256" key="15">
    <source>
        <dbReference type="ARBA" id="ARBA00039024"/>
    </source>
</evidence>
<dbReference type="Gene3D" id="6.10.140.2220">
    <property type="match status" value="1"/>
</dbReference>
<evidence type="ECO:0000256" key="11">
    <source>
        <dbReference type="ARBA" id="ARBA00022946"/>
    </source>
</evidence>
<gene>
    <name evidence="20" type="ORF">TSOC_008525</name>
</gene>
<dbReference type="EMBL" id="PGGS01000322">
    <property type="protein sequence ID" value="PNH05228.1"/>
    <property type="molecule type" value="Genomic_DNA"/>
</dbReference>
<evidence type="ECO:0000256" key="5">
    <source>
        <dbReference type="ARBA" id="ARBA00022679"/>
    </source>
</evidence>
<dbReference type="InterPro" id="IPR002893">
    <property type="entry name" value="Znf_MYND"/>
</dbReference>
<evidence type="ECO:0000256" key="9">
    <source>
        <dbReference type="ARBA" id="ARBA00022777"/>
    </source>
</evidence>
<keyword evidence="6" id="KW-0812">Transmembrane</keyword>
<comment type="catalytic activity">
    <reaction evidence="16">
        <text>phytol + CTP = phytyl phosphate + CDP + H(+)</text>
        <dbReference type="Rhea" id="RHEA:38055"/>
        <dbReference type="ChEBI" id="CHEBI:15378"/>
        <dbReference type="ChEBI" id="CHEBI:17327"/>
        <dbReference type="ChEBI" id="CHEBI:37563"/>
        <dbReference type="ChEBI" id="CHEBI:58069"/>
        <dbReference type="ChEBI" id="CHEBI:75483"/>
        <dbReference type="EC" id="2.7.1.182"/>
    </reaction>
</comment>
<comment type="caution">
    <text evidence="20">The sequence shown here is derived from an EMBL/GenBank/DDBJ whole genome shotgun (WGS) entry which is preliminary data.</text>
</comment>
<keyword evidence="3" id="KW-0150">Chloroplast</keyword>
<dbReference type="OrthoDB" id="562405at2759"/>
<organism evidence="20 21">
    <name type="scientific">Tetrabaena socialis</name>
    <dbReference type="NCBI Taxonomy" id="47790"/>
    <lineage>
        <taxon>Eukaryota</taxon>
        <taxon>Viridiplantae</taxon>
        <taxon>Chlorophyta</taxon>
        <taxon>core chlorophytes</taxon>
        <taxon>Chlorophyceae</taxon>
        <taxon>CS clade</taxon>
        <taxon>Chlamydomonadales</taxon>
        <taxon>Tetrabaenaceae</taxon>
        <taxon>Tetrabaena</taxon>
    </lineage>
</organism>
<reference evidence="20 21" key="1">
    <citation type="journal article" date="2017" name="Mol. Biol. Evol.">
        <title>The 4-celled Tetrabaena socialis nuclear genome reveals the essential components for genetic control of cell number at the origin of multicellularity in the volvocine lineage.</title>
        <authorList>
            <person name="Featherston J."/>
            <person name="Arakaki Y."/>
            <person name="Hanschen E.R."/>
            <person name="Ferris P.J."/>
            <person name="Michod R.E."/>
            <person name="Olson B.J.S.C."/>
            <person name="Nozaki H."/>
            <person name="Durand P.M."/>
        </authorList>
    </citation>
    <scope>NUCLEOTIDE SEQUENCE [LARGE SCALE GENOMIC DNA]</scope>
    <source>
        <strain evidence="20 21">NIES-571</strain>
    </source>
</reference>
<sequence length="985" mass="101872">MRQDPPSDAGARVVAAPLDRGIVIALRRLPALADRLLPAEGPDASSRQTGGVPRPAAVISELHELLTRVGVYLQQFAEPSSEGVAAASAVLEDAAARSALLRVVAVAVRRLLTVPSSGSRSAGSCSAGGSNGSPGSGNSRSGSGNGGDQGSRGRGDSTPEATALLARGACGTTGVLLQLLSMQAPPSAAAPEFVRKLLRMQTLQCLARRFAEAAAAAGSLTAQQLGLAARYAELLCSAISALRAFSSKSGPDQPPLVCLGRQLAEALLDSSVVEHLARLVLLLLQQRAPTCGMDTTRRMARSTFGACTNIFTLHVAFKGNGDEAVSAALRQVLSGRCVRHAVLVHGVAALCAADGGPAYGLPDGVRQAAISGCVEEAGQAHPERPLQLHTAFTPALPAVLYKDVPLTPVGTRVAVSVLLRFGRLVVASAGGEWASQQPGLRSVPLPAQPAGLQVVIPPTELPLCAMSILPLTLNLLGPLLVVGGPEWVAEAGADCWRLVAVFMSRSFLRWASPSQRVWLGTRPLLDGVMRFLPGKPLPSVTPPAIVALLAGGLLPCVERLLRRAGEEPLGPESDVVKGMHCCEHSWQLWCLLLAYGEPRQGAALVATVGKLLRRVGAGAMAEWASPVTNCAGNMLMRALATPAAPEQEQALPEQLARMLMRAACEWLPELSRIALQLMAAPVALGSAGEPTRACNVLAPLLTWLPLLLLRCGVGGGVGGAATSTATAGAADAAGPASCAADDLRLLLLEEVHAVPLLGGALRLAQHSTVSSALRLSLAESCCLVAAMWPEEVLRATCADAAGADNGGGAATASKGVAAVAPPQLRPPPPPCSSAWPPELLRALVPHRRRKKGGKQQVADGVLALAELLEAGDVGGGSSSSGGCNNQQARVRERLLAAVACMRGTDAVRERLVASLVAPVEARALLHTCSYRGCTRLAGDSEAEARLQACGRCGGAWYCCRAYQLSHWREGGHKETCADGSRPRSD</sequence>
<feature type="domain" description="MYND-type" evidence="19">
    <location>
        <begin position="930"/>
        <end position="976"/>
    </location>
</feature>
<keyword evidence="9" id="KW-0418">Kinase</keyword>
<dbReference type="Proteomes" id="UP000236333">
    <property type="component" value="Unassembled WGS sequence"/>
</dbReference>
<keyword evidence="11" id="KW-0809">Transit peptide</keyword>
<keyword evidence="21" id="KW-1185">Reference proteome</keyword>
<dbReference type="AlphaFoldDB" id="A0A2J7ZY86"/>
<evidence type="ECO:0000256" key="17">
    <source>
        <dbReference type="PROSITE-ProRule" id="PRU00134"/>
    </source>
</evidence>